<feature type="transmembrane region" description="Helical" evidence="1">
    <location>
        <begin position="71"/>
        <end position="91"/>
    </location>
</feature>
<keyword evidence="3" id="KW-1185">Reference proteome</keyword>
<reference evidence="3" key="1">
    <citation type="submission" date="2016-09" db="EMBL/GenBank/DDBJ databases">
        <authorList>
            <person name="Varghese N."/>
            <person name="Submissions S."/>
        </authorList>
    </citation>
    <scope>NUCLEOTIDE SEQUENCE [LARGE SCALE GENOMIC DNA]</scope>
    <source>
        <strain evidence="3">ANC 4422</strain>
    </source>
</reference>
<dbReference type="STRING" id="1219383.SAMN05421733_106149"/>
<dbReference type="RefSeq" id="WP_092748288.1">
    <property type="nucleotide sequence ID" value="NZ_FMYL01000006.1"/>
</dbReference>
<keyword evidence="1" id="KW-1133">Transmembrane helix</keyword>
<feature type="transmembrane region" description="Helical" evidence="1">
    <location>
        <begin position="97"/>
        <end position="115"/>
    </location>
</feature>
<gene>
    <name evidence="2" type="ORF">SAMN05421733_106149</name>
</gene>
<sequence>MSKQNQDELLHALAQQNNAQKKLDRILYIVLPIMAFLISMICANLNWQSTVATFVVLTIALLAVGIKRIPLLLSMLLVLFYCLLDNLLSYGEFKATPFKMQTGTMLSFMVIIYFARPRLDQLMRNSQA</sequence>
<evidence type="ECO:0000313" key="3">
    <source>
        <dbReference type="Proteomes" id="UP000242501"/>
    </source>
</evidence>
<dbReference type="OrthoDB" id="6700897at2"/>
<dbReference type="EMBL" id="FMYL01000006">
    <property type="protein sequence ID" value="SDB95247.1"/>
    <property type="molecule type" value="Genomic_DNA"/>
</dbReference>
<dbReference type="AlphaFoldDB" id="A0A1G6HLR4"/>
<name>A0A1G6HLR4_9GAMM</name>
<proteinExistence type="predicted"/>
<accession>A0A1G6HLR4</accession>
<evidence type="ECO:0000256" key="1">
    <source>
        <dbReference type="SAM" id="Phobius"/>
    </source>
</evidence>
<evidence type="ECO:0000313" key="2">
    <source>
        <dbReference type="EMBL" id="SDB95247.1"/>
    </source>
</evidence>
<feature type="transmembrane region" description="Helical" evidence="1">
    <location>
        <begin position="25"/>
        <end position="41"/>
    </location>
</feature>
<feature type="transmembrane region" description="Helical" evidence="1">
    <location>
        <begin position="47"/>
        <end position="64"/>
    </location>
</feature>
<organism evidence="2 3">
    <name type="scientific">Acinetobacter boissieri</name>
    <dbReference type="NCBI Taxonomy" id="1219383"/>
    <lineage>
        <taxon>Bacteria</taxon>
        <taxon>Pseudomonadati</taxon>
        <taxon>Pseudomonadota</taxon>
        <taxon>Gammaproteobacteria</taxon>
        <taxon>Moraxellales</taxon>
        <taxon>Moraxellaceae</taxon>
        <taxon>Acinetobacter</taxon>
    </lineage>
</organism>
<dbReference type="Proteomes" id="UP000242501">
    <property type="component" value="Unassembled WGS sequence"/>
</dbReference>
<protein>
    <submittedName>
        <fullName evidence="2">Uncharacterized protein</fullName>
    </submittedName>
</protein>
<keyword evidence="1" id="KW-0472">Membrane</keyword>
<keyword evidence="1" id="KW-0812">Transmembrane</keyword>